<name>B6UZ44_KLEPN</name>
<geneLocation type="plasmid" evidence="1">
    <name>9</name>
</geneLocation>
<sequence>MLLQSGSGGGLCPLEQALIRRTPISNKLRITASIIGC</sequence>
<dbReference type="AlphaFoldDB" id="B6UZ44"/>
<proteinExistence type="predicted"/>
<accession>B6UZ44</accession>
<dbReference type="EMBL" id="FJ223607">
    <property type="protein sequence ID" value="ACI63167.1"/>
    <property type="molecule type" value="Genomic_DNA"/>
</dbReference>
<organism evidence="1">
    <name type="scientific">Klebsiella pneumoniae</name>
    <dbReference type="NCBI Taxonomy" id="573"/>
    <lineage>
        <taxon>Bacteria</taxon>
        <taxon>Pseudomonadati</taxon>
        <taxon>Pseudomonadota</taxon>
        <taxon>Gammaproteobacteria</taxon>
        <taxon>Enterobacterales</taxon>
        <taxon>Enterobacteriaceae</taxon>
        <taxon>Klebsiella/Raoultella group</taxon>
        <taxon>Klebsiella</taxon>
        <taxon>Klebsiella pneumoniae complex</taxon>
    </lineage>
</organism>
<evidence type="ECO:0000313" key="1">
    <source>
        <dbReference type="EMBL" id="ACI63167.1"/>
    </source>
</evidence>
<keyword evidence="1" id="KW-0614">Plasmid</keyword>
<protein>
    <submittedName>
        <fullName evidence="1">Uncharacterized protein</fullName>
    </submittedName>
</protein>
<reference evidence="1" key="1">
    <citation type="journal article" date="2009" name="Antimicrob. Agents Chemother.">
        <title>Genetic organization of transposase regions surrounding blaKPC carbapenemase genes on plasmids from Klebsiella strains isolated in a New York City hospital.</title>
        <authorList>
            <person name="Gootz T.D."/>
            <person name="Lescoe M.K."/>
            <person name="Dib-Hajj F."/>
            <person name="Dougherty B.A."/>
            <person name="He W."/>
            <person name="Della-Latta P."/>
            <person name="Huard R.C."/>
        </authorList>
    </citation>
    <scope>NUCLEOTIDE SEQUENCE</scope>
    <source>
        <strain evidence="1">9</strain>
        <plasmid evidence="1">9</plasmid>
    </source>
</reference>